<dbReference type="EMBL" id="CARXXK010000001">
    <property type="protein sequence ID" value="CAI6345372.1"/>
    <property type="molecule type" value="Genomic_DNA"/>
</dbReference>
<reference evidence="1 2" key="1">
    <citation type="submission" date="2023-01" db="EMBL/GenBank/DDBJ databases">
        <authorList>
            <person name="Whitehead M."/>
        </authorList>
    </citation>
    <scope>NUCLEOTIDE SEQUENCE [LARGE SCALE GENOMIC DNA]</scope>
</reference>
<sequence length="165" mass="18858">MDTDDCEKKSTYTDDDITSTISTVDLKRKFSNICDIENDQCRILSVISDDVSEPLTWELKRALIGENIHYPECSYPPNSRRSAPSKNQQVKRLSLSDYLLSLDEFSTHSVICLDGVNGSGKSTIANNTNRTYIKTNMICPDLTRGSDYNFYIFHAFEYLLLQINY</sequence>
<proteinExistence type="predicted"/>
<organism evidence="1 2">
    <name type="scientific">Macrosiphum euphorbiae</name>
    <name type="common">potato aphid</name>
    <dbReference type="NCBI Taxonomy" id="13131"/>
    <lineage>
        <taxon>Eukaryota</taxon>
        <taxon>Metazoa</taxon>
        <taxon>Ecdysozoa</taxon>
        <taxon>Arthropoda</taxon>
        <taxon>Hexapoda</taxon>
        <taxon>Insecta</taxon>
        <taxon>Pterygota</taxon>
        <taxon>Neoptera</taxon>
        <taxon>Paraneoptera</taxon>
        <taxon>Hemiptera</taxon>
        <taxon>Sternorrhyncha</taxon>
        <taxon>Aphidomorpha</taxon>
        <taxon>Aphidoidea</taxon>
        <taxon>Aphididae</taxon>
        <taxon>Macrosiphini</taxon>
        <taxon>Macrosiphum</taxon>
    </lineage>
</organism>
<dbReference type="Proteomes" id="UP001160148">
    <property type="component" value="Unassembled WGS sequence"/>
</dbReference>
<keyword evidence="2" id="KW-1185">Reference proteome</keyword>
<accession>A0AAV0VM27</accession>
<evidence type="ECO:0000313" key="1">
    <source>
        <dbReference type="EMBL" id="CAI6345372.1"/>
    </source>
</evidence>
<name>A0AAV0VM27_9HEMI</name>
<evidence type="ECO:0000313" key="2">
    <source>
        <dbReference type="Proteomes" id="UP001160148"/>
    </source>
</evidence>
<comment type="caution">
    <text evidence="1">The sequence shown here is derived from an EMBL/GenBank/DDBJ whole genome shotgun (WGS) entry which is preliminary data.</text>
</comment>
<dbReference type="AlphaFoldDB" id="A0AAV0VM27"/>
<gene>
    <name evidence="1" type="ORF">MEUPH1_LOCUS2398</name>
</gene>
<protein>
    <submittedName>
        <fullName evidence="1">Uncharacterized protein</fullName>
    </submittedName>
</protein>